<feature type="compositionally biased region" description="Polar residues" evidence="2">
    <location>
        <begin position="59"/>
        <end position="77"/>
    </location>
</feature>
<accession>A0A5C7J933</accession>
<protein>
    <submittedName>
        <fullName evidence="4">Phage major capsid protein</fullName>
    </submittedName>
</protein>
<evidence type="ECO:0000259" key="3">
    <source>
        <dbReference type="Pfam" id="PF05065"/>
    </source>
</evidence>
<feature type="region of interest" description="Disordered" evidence="2">
    <location>
        <begin position="58"/>
        <end position="78"/>
    </location>
</feature>
<name>A0A5C7J933_9BACT</name>
<reference evidence="4 5" key="1">
    <citation type="submission" date="2018-09" db="EMBL/GenBank/DDBJ databases">
        <title>Metagenome Assembled Genomes from an Advanced Water Purification Facility.</title>
        <authorList>
            <person name="Stamps B.W."/>
            <person name="Spear J.R."/>
        </authorList>
    </citation>
    <scope>NUCLEOTIDE SEQUENCE [LARGE SCALE GENOMIC DNA]</scope>
    <source>
        <strain evidence="4">Bin_63_2</strain>
    </source>
</reference>
<dbReference type="Pfam" id="PF05065">
    <property type="entry name" value="Phage_capsid"/>
    <property type="match status" value="1"/>
</dbReference>
<comment type="caution">
    <text evidence="4">The sequence shown here is derived from an EMBL/GenBank/DDBJ whole genome shotgun (WGS) entry which is preliminary data.</text>
</comment>
<dbReference type="Proteomes" id="UP000321026">
    <property type="component" value="Unassembled WGS sequence"/>
</dbReference>
<evidence type="ECO:0000313" key="4">
    <source>
        <dbReference type="EMBL" id="TXG78095.1"/>
    </source>
</evidence>
<dbReference type="AlphaFoldDB" id="A0A5C7J933"/>
<evidence type="ECO:0000256" key="2">
    <source>
        <dbReference type="SAM" id="MobiDB-lite"/>
    </source>
</evidence>
<dbReference type="Gene3D" id="3.30.2400.10">
    <property type="entry name" value="Major capsid protein gp5"/>
    <property type="match status" value="1"/>
</dbReference>
<sequence length="423" mass="45131">MNPEQIRARLAEISAALKGIEDAKSDEGYSADQINEINGLTEEFEGLSTQLEAAEKLAATQTKATSSAGRKTGSSEPRVQVGANLATKVAGFPTAGEWLMAVKKAGQNGEVDSRLKNAAMKESVGEDGGFLVPEEISSAILKKMEGDESLMSRTNAIQVGGNSLVLNVDENQPWNGGVQSYWTAEGASITESKPNFKQAQFRLQKLAALVKATDELLDDATALESYIKSAAPNAIVHQVNKAILTGNGVGKPVGILNSAFTVTQTKESGQAADTVVAANILNMYARMFPSSRSNAAWYINPAVEPQLLGLKNGAGDYIYLSPGGQMNATPYGLLLGRPVIPLMGGMPAIGDVGDIVFADLSYYYMIRKAAGVKSATSIHLHFDKEITSFRFSLRLDGKCPFQSPVTTEFGSYQMSAFINLEAR</sequence>
<gene>
    <name evidence="4" type="ORF">E6Q11_01690</name>
</gene>
<evidence type="ECO:0000256" key="1">
    <source>
        <dbReference type="ARBA" id="ARBA00004328"/>
    </source>
</evidence>
<dbReference type="InterPro" id="IPR024455">
    <property type="entry name" value="Phage_capsid"/>
</dbReference>
<evidence type="ECO:0000313" key="5">
    <source>
        <dbReference type="Proteomes" id="UP000321026"/>
    </source>
</evidence>
<dbReference type="NCBIfam" id="TIGR01554">
    <property type="entry name" value="major_cap_HK97"/>
    <property type="match status" value="1"/>
</dbReference>
<dbReference type="InterPro" id="IPR054612">
    <property type="entry name" value="Phage_capsid-like_C"/>
</dbReference>
<comment type="subcellular location">
    <subcellularLocation>
        <location evidence="1">Virion</location>
    </subcellularLocation>
</comment>
<dbReference type="EMBL" id="SSDS01000027">
    <property type="protein sequence ID" value="TXG78095.1"/>
    <property type="molecule type" value="Genomic_DNA"/>
</dbReference>
<proteinExistence type="predicted"/>
<dbReference type="SUPFAM" id="SSF56563">
    <property type="entry name" value="Major capsid protein gp5"/>
    <property type="match status" value="1"/>
</dbReference>
<feature type="domain" description="Phage capsid-like C-terminal" evidence="3">
    <location>
        <begin position="128"/>
        <end position="398"/>
    </location>
</feature>
<organism evidence="4 5">
    <name type="scientific">Candidatus Dojkabacteria bacterium</name>
    <dbReference type="NCBI Taxonomy" id="2099670"/>
    <lineage>
        <taxon>Bacteria</taxon>
        <taxon>Candidatus Dojkabacteria</taxon>
    </lineage>
</organism>
<dbReference type="Gene3D" id="3.30.2320.10">
    <property type="entry name" value="hypothetical protein PF0899 domain"/>
    <property type="match status" value="1"/>
</dbReference>